<accession>A0ABD3GFN5</accession>
<protein>
    <submittedName>
        <fullName evidence="2">Uncharacterized protein</fullName>
    </submittedName>
</protein>
<name>A0ABD3GFN5_9MARC</name>
<dbReference type="EMBL" id="JBJQOH010000007">
    <property type="protein sequence ID" value="KAL3677998.1"/>
    <property type="molecule type" value="Genomic_DNA"/>
</dbReference>
<feature type="region of interest" description="Disordered" evidence="1">
    <location>
        <begin position="565"/>
        <end position="694"/>
    </location>
</feature>
<reference evidence="2 3" key="1">
    <citation type="submission" date="2024-09" db="EMBL/GenBank/DDBJ databases">
        <title>Chromosome-scale assembly of Riccia sorocarpa.</title>
        <authorList>
            <person name="Paukszto L."/>
        </authorList>
    </citation>
    <scope>NUCLEOTIDE SEQUENCE [LARGE SCALE GENOMIC DNA]</scope>
    <source>
        <strain evidence="2">LP-2024</strain>
        <tissue evidence="2">Aerial parts of the thallus</tissue>
    </source>
</reference>
<dbReference type="Proteomes" id="UP001633002">
    <property type="component" value="Unassembled WGS sequence"/>
</dbReference>
<gene>
    <name evidence="2" type="ORF">R1sor_020954</name>
</gene>
<evidence type="ECO:0000313" key="2">
    <source>
        <dbReference type="EMBL" id="KAL3677998.1"/>
    </source>
</evidence>
<comment type="caution">
    <text evidence="2">The sequence shown here is derived from an EMBL/GenBank/DDBJ whole genome shotgun (WGS) entry which is preliminary data.</text>
</comment>
<proteinExistence type="predicted"/>
<evidence type="ECO:0000313" key="3">
    <source>
        <dbReference type="Proteomes" id="UP001633002"/>
    </source>
</evidence>
<dbReference type="AlphaFoldDB" id="A0ABD3GFN5"/>
<sequence length="883" mass="101506">MQAKVEIIFPTLSLLRFPAGYEIEVPTEAIFLNDDGERDEEITSGTNGIANKDVLLLLPANLKFQLPKYSEIIKPRRDFGIPLPNKNEAKLEQDVTLLLERRFCENQTLSIPEGTELVGKKGYALDHEDEDDRNQKVFLKIPAAKFVVFPEGTSIRIRDSLFYITMFSGTTVRFTKEVRYLLRKDKVDVNLENKTIRIKAPLFNLIRTEAFMRSIRVFSRRNVEMKTYTQNLKGSQPSNSDVKRLRESSRWVIDWELETESAHSETIEGDSEEEFLRELEQREGLLSEEDLKLENSEPCYLIELEPENSKMSRRSQKSQKQTFPFPQVCQPELRAFEERLRNLRLDFLLWEWQMCLPACALDIVEGKRFENSLRANYNEWTIQHWETVLGPFRGTPGGHTFDTKFKINNANMARIANKFAAKKSRTNGFPVQFLKDPFERTVVMAIMALFRPYRTTYMTAHQVVLLEHMLSPTGRVDWAEIFHNFVRDSINFCLGDDSGTHYFLVFVGHFYIGLNLLDDEKRKYMKSHYPTEEKLKDVVWIRRQKAMEERIRVFAETGETGLRVLEKDRMPMNEGTPAKKRQRVEAAERGAPTITLEDSDESEKTEKGEPLPDIEEVNQVPRPPSVSDTNTQAIPQNEEEAGPSNKGKEPVTEPQEEVAEVQPPTVNPEPNEDTDRVSARRTPRPSENSPIVTHVEGARAPVDLDRIVQVTTFFDDIADGIGSELMPAFRIARRIGHQVMGGEWGQVGCYPAMMEKLYKTWIGCEQELVRLRVEAAGLPEQLKYSQDLLSSKEDKCRTLRVEKSRITAELSKEKLARTVAESERRDLSKRLQATRHQLTKSSQRIKELEGADAQRSVQIGELIQVLKESAEQAAQGRLDSEEL</sequence>
<organism evidence="2 3">
    <name type="scientific">Riccia sorocarpa</name>
    <dbReference type="NCBI Taxonomy" id="122646"/>
    <lineage>
        <taxon>Eukaryota</taxon>
        <taxon>Viridiplantae</taxon>
        <taxon>Streptophyta</taxon>
        <taxon>Embryophyta</taxon>
        <taxon>Marchantiophyta</taxon>
        <taxon>Marchantiopsida</taxon>
        <taxon>Marchantiidae</taxon>
        <taxon>Marchantiales</taxon>
        <taxon>Ricciaceae</taxon>
        <taxon>Riccia</taxon>
    </lineage>
</organism>
<evidence type="ECO:0000256" key="1">
    <source>
        <dbReference type="SAM" id="MobiDB-lite"/>
    </source>
</evidence>
<feature type="compositionally biased region" description="Polar residues" evidence="1">
    <location>
        <begin position="626"/>
        <end position="635"/>
    </location>
</feature>
<keyword evidence="3" id="KW-1185">Reference proteome</keyword>